<accession>A0AC61SAQ9</accession>
<evidence type="ECO:0000313" key="2">
    <source>
        <dbReference type="Proteomes" id="UP000315423"/>
    </source>
</evidence>
<proteinExistence type="predicted"/>
<protein>
    <submittedName>
        <fullName evidence="1">Uncharacterized protein</fullName>
    </submittedName>
</protein>
<dbReference type="Proteomes" id="UP000315423">
    <property type="component" value="Unassembled WGS sequence"/>
</dbReference>
<reference evidence="1" key="1">
    <citation type="submission" date="2018-09" db="EMBL/GenBank/DDBJ databases">
        <title>A genomic encyclopedia of anaerobic methanotrophic archaea.</title>
        <authorList>
            <person name="Skennerton C.T."/>
            <person name="Chadwick G.L."/>
            <person name="Laso-Perez R."/>
            <person name="Leu A.O."/>
            <person name="Speth D.R."/>
            <person name="Yu H."/>
            <person name="Morgan-Lang C."/>
            <person name="Hatzenpichler R."/>
            <person name="Goudeau D."/>
            <person name="Malmstrom R."/>
            <person name="Woyke T."/>
            <person name="Hallam S."/>
            <person name="Tyson G.W."/>
            <person name="Wegener G."/>
            <person name="Boetius A."/>
            <person name="Orphan V.J."/>
        </authorList>
    </citation>
    <scope>NUCLEOTIDE SEQUENCE</scope>
    <source>
        <strain evidence="1">CONS3730D10UFb2</strain>
    </source>
</reference>
<organism evidence="1 2">
    <name type="scientific">Candidatus Methanomarinus sp</name>
    <dbReference type="NCBI Taxonomy" id="3386244"/>
    <lineage>
        <taxon>Archaea</taxon>
        <taxon>Methanobacteriati</taxon>
        <taxon>Methanobacteriota</taxon>
        <taxon>Stenosarchaea group</taxon>
        <taxon>Methanomicrobia</taxon>
        <taxon>Methanosarcinales</taxon>
        <taxon>ANME-2 cluster</taxon>
        <taxon>Candidatus Methanocomedenaceae</taxon>
        <taxon>Candidatus Methanomarinus</taxon>
    </lineage>
</organism>
<dbReference type="EMBL" id="QYBA01000158">
    <property type="protein sequence ID" value="TKY91633.1"/>
    <property type="molecule type" value="Genomic_DNA"/>
</dbReference>
<name>A0AC61SAQ9_9EURY</name>
<gene>
    <name evidence="1" type="ORF">C5S46_04775</name>
</gene>
<sequence>MTEYHNIHELISGFGSGDHKAITALDTMALFASMEIVSMNLLLREKGIMAPKIFISGSVSEIKYVIEKIEGHIESRVESLGEWSAARGCACIAEDVSKGQHDILGISVE</sequence>
<comment type="caution">
    <text evidence="1">The sequence shown here is derived from an EMBL/GenBank/DDBJ whole genome shotgun (WGS) entry which is preliminary data.</text>
</comment>
<evidence type="ECO:0000313" key="1">
    <source>
        <dbReference type="EMBL" id="TKY91633.1"/>
    </source>
</evidence>